<accession>R7V905</accession>
<dbReference type="Proteomes" id="UP000014760">
    <property type="component" value="Unassembled WGS sequence"/>
</dbReference>
<dbReference type="EnsemblMetazoa" id="CapteT186283">
    <property type="protein sequence ID" value="CapteP186283"/>
    <property type="gene ID" value="CapteG186283"/>
</dbReference>
<dbReference type="EMBL" id="KB294122">
    <property type="protein sequence ID" value="ELU14997.1"/>
    <property type="molecule type" value="Genomic_DNA"/>
</dbReference>
<dbReference type="AlphaFoldDB" id="R7V905"/>
<protein>
    <recommendedName>
        <fullName evidence="4">Mab-21-like nucleotidyltransferase domain-containing protein</fullName>
    </recommendedName>
</protein>
<evidence type="ECO:0000313" key="1">
    <source>
        <dbReference type="EMBL" id="ELU14997.1"/>
    </source>
</evidence>
<name>R7V905_CAPTE</name>
<dbReference type="EMBL" id="AMQN01004678">
    <property type="status" value="NOT_ANNOTATED_CDS"/>
    <property type="molecule type" value="Genomic_DNA"/>
</dbReference>
<evidence type="ECO:0000313" key="3">
    <source>
        <dbReference type="Proteomes" id="UP000014760"/>
    </source>
</evidence>
<organism evidence="1">
    <name type="scientific">Capitella teleta</name>
    <name type="common">Polychaete worm</name>
    <dbReference type="NCBI Taxonomy" id="283909"/>
    <lineage>
        <taxon>Eukaryota</taxon>
        <taxon>Metazoa</taxon>
        <taxon>Spiralia</taxon>
        <taxon>Lophotrochozoa</taxon>
        <taxon>Annelida</taxon>
        <taxon>Polychaeta</taxon>
        <taxon>Sedentaria</taxon>
        <taxon>Scolecida</taxon>
        <taxon>Capitellidae</taxon>
        <taxon>Capitella</taxon>
    </lineage>
</organism>
<reference evidence="1 3" key="2">
    <citation type="journal article" date="2013" name="Nature">
        <title>Insights into bilaterian evolution from three spiralian genomes.</title>
        <authorList>
            <person name="Simakov O."/>
            <person name="Marletaz F."/>
            <person name="Cho S.J."/>
            <person name="Edsinger-Gonzales E."/>
            <person name="Havlak P."/>
            <person name="Hellsten U."/>
            <person name="Kuo D.H."/>
            <person name="Larsson T."/>
            <person name="Lv J."/>
            <person name="Arendt D."/>
            <person name="Savage R."/>
            <person name="Osoegawa K."/>
            <person name="de Jong P."/>
            <person name="Grimwood J."/>
            <person name="Chapman J.A."/>
            <person name="Shapiro H."/>
            <person name="Aerts A."/>
            <person name="Otillar R.P."/>
            <person name="Terry A.Y."/>
            <person name="Boore J.L."/>
            <person name="Grigoriev I.V."/>
            <person name="Lindberg D.R."/>
            <person name="Seaver E.C."/>
            <person name="Weisblat D.A."/>
            <person name="Putnam N.H."/>
            <person name="Rokhsar D.S."/>
        </authorList>
    </citation>
    <scope>NUCLEOTIDE SEQUENCE</scope>
    <source>
        <strain evidence="1 3">I ESC-2004</strain>
    </source>
</reference>
<sequence length="445" mass="51134">MANEELRRAMKTGHVPLVHALLGKKISNPNVKFQNGVSPLSFAVHIQNLELKQQMMDLLIRIKQPEEGMDFMKFTEQLKQDAGEMDIDAVYTSLLKSPVLGSMNNQEECFKEETRLVKDEVMTLIKRFSEHFGRRYPTFAFNPKLRGSMAENTKCGPPDEFDVILIMMNLSDHSQIDSINECKANMSSVFSFRRCIDIEQLMQLPPHEMIDQLHNLIENAPNYNYNLNQLYPHELIELIRYPLKRYLMEESTWQGSHLKFVSCDCSNVGVCLKLVFSGVLYKLLDISVDLVPCISLKIPAPVKVSIDWPVPLDFSKCQLYGLLRTPYEGFDLSSTDYEEVLLKSLPTVAIEAYVLGKAFGASHFEWRGPSMTRLLGKSYKMKKALLIFFQQCDNAQKVSRYEWLEGIVSVASNLEEYVKENECLRCIFHAENWTRGKSDCLNMSF</sequence>
<dbReference type="EMBL" id="AMQN01004677">
    <property type="status" value="NOT_ANNOTATED_CDS"/>
    <property type="molecule type" value="Genomic_DNA"/>
</dbReference>
<reference evidence="2" key="3">
    <citation type="submission" date="2015-06" db="UniProtKB">
        <authorList>
            <consortium name="EnsemblMetazoa"/>
        </authorList>
    </citation>
    <scope>IDENTIFICATION</scope>
</reference>
<evidence type="ECO:0008006" key="4">
    <source>
        <dbReference type="Google" id="ProtNLM"/>
    </source>
</evidence>
<dbReference type="Gene3D" id="3.30.460.90">
    <property type="match status" value="1"/>
</dbReference>
<evidence type="ECO:0000313" key="2">
    <source>
        <dbReference type="EnsemblMetazoa" id="CapteP186283"/>
    </source>
</evidence>
<dbReference type="HOGENOM" id="CLU_035360_0_0_1"/>
<reference evidence="3" key="1">
    <citation type="submission" date="2012-12" db="EMBL/GenBank/DDBJ databases">
        <authorList>
            <person name="Hellsten U."/>
            <person name="Grimwood J."/>
            <person name="Chapman J.A."/>
            <person name="Shapiro H."/>
            <person name="Aerts A."/>
            <person name="Otillar R.P."/>
            <person name="Terry A.Y."/>
            <person name="Boore J.L."/>
            <person name="Simakov O."/>
            <person name="Marletaz F."/>
            <person name="Cho S.-J."/>
            <person name="Edsinger-Gonzales E."/>
            <person name="Havlak P."/>
            <person name="Kuo D.-H."/>
            <person name="Larsson T."/>
            <person name="Lv J."/>
            <person name="Arendt D."/>
            <person name="Savage R."/>
            <person name="Osoegawa K."/>
            <person name="de Jong P."/>
            <person name="Lindberg D.R."/>
            <person name="Seaver E.C."/>
            <person name="Weisblat D.A."/>
            <person name="Putnam N.H."/>
            <person name="Grigoriev I.V."/>
            <person name="Rokhsar D.S."/>
        </authorList>
    </citation>
    <scope>NUCLEOTIDE SEQUENCE</scope>
    <source>
        <strain evidence="3">I ESC-2004</strain>
    </source>
</reference>
<proteinExistence type="predicted"/>
<dbReference type="OrthoDB" id="6022754at2759"/>
<gene>
    <name evidence="1" type="ORF">CAPTEDRAFT_186283</name>
</gene>
<keyword evidence="3" id="KW-1185">Reference proteome</keyword>